<dbReference type="GO" id="GO:0016020">
    <property type="term" value="C:membrane"/>
    <property type="evidence" value="ECO:0007669"/>
    <property type="project" value="UniProtKB-SubCell"/>
</dbReference>
<comment type="similarity">
    <text evidence="3">In the C-terminal section; belongs to the peptidase M41 family.</text>
</comment>
<dbReference type="GO" id="GO:0004222">
    <property type="term" value="F:metalloendopeptidase activity"/>
    <property type="evidence" value="ECO:0007669"/>
    <property type="project" value="InterPro"/>
</dbReference>
<dbReference type="GO" id="GO:0016887">
    <property type="term" value="F:ATP hydrolysis activity"/>
    <property type="evidence" value="ECO:0007669"/>
    <property type="project" value="InterPro"/>
</dbReference>
<evidence type="ECO:0000256" key="10">
    <source>
        <dbReference type="ARBA" id="ARBA00023049"/>
    </source>
</evidence>
<evidence type="ECO:0000256" key="11">
    <source>
        <dbReference type="ARBA" id="ARBA00023136"/>
    </source>
</evidence>
<dbReference type="PROSITE" id="PS00674">
    <property type="entry name" value="AAA"/>
    <property type="match status" value="1"/>
</dbReference>
<keyword evidence="7" id="KW-0378">Hydrolase</keyword>
<gene>
    <name evidence="17" type="ORF">IAA54_08210</name>
</gene>
<evidence type="ECO:0000259" key="16">
    <source>
        <dbReference type="Pfam" id="PF17862"/>
    </source>
</evidence>
<feature type="domain" description="Peptidase M41" evidence="15">
    <location>
        <begin position="134"/>
        <end position="322"/>
    </location>
</feature>
<evidence type="ECO:0000259" key="14">
    <source>
        <dbReference type="Pfam" id="PF00004"/>
    </source>
</evidence>
<dbReference type="PANTHER" id="PTHR23076">
    <property type="entry name" value="METALLOPROTEASE M41 FTSH"/>
    <property type="match status" value="1"/>
</dbReference>
<dbReference type="Gene3D" id="1.20.58.760">
    <property type="entry name" value="Peptidase M41"/>
    <property type="match status" value="1"/>
</dbReference>
<feature type="domain" description="ATPase AAA-type core" evidence="14">
    <location>
        <begin position="2"/>
        <end position="52"/>
    </location>
</feature>
<comment type="similarity">
    <text evidence="12">Belongs to the AAA ATPase family.</text>
</comment>
<dbReference type="EMBL" id="DVHF01000092">
    <property type="protein sequence ID" value="HIR57638.1"/>
    <property type="molecule type" value="Genomic_DNA"/>
</dbReference>
<dbReference type="AlphaFoldDB" id="A0A9D1J1T2"/>
<keyword evidence="5" id="KW-0812">Transmembrane</keyword>
<dbReference type="InterPro" id="IPR003959">
    <property type="entry name" value="ATPase_AAA_core"/>
</dbReference>
<comment type="caution">
    <text evidence="17">The sequence shown here is derived from an EMBL/GenBank/DDBJ whole genome shotgun (WGS) entry which is preliminary data.</text>
</comment>
<keyword evidence="11" id="KW-0472">Membrane</keyword>
<dbReference type="GO" id="GO:0005524">
    <property type="term" value="F:ATP binding"/>
    <property type="evidence" value="ECO:0007669"/>
    <property type="project" value="UniProtKB-KW"/>
</dbReference>
<name>A0A9D1J1T2_9FIRM</name>
<dbReference type="InterPro" id="IPR003960">
    <property type="entry name" value="ATPase_AAA_CS"/>
</dbReference>
<reference evidence="17" key="1">
    <citation type="submission" date="2020-10" db="EMBL/GenBank/DDBJ databases">
        <authorList>
            <person name="Gilroy R."/>
        </authorList>
    </citation>
    <scope>NUCLEOTIDE SEQUENCE</scope>
    <source>
        <strain evidence="17">ChiSjej1B19-7085</strain>
    </source>
</reference>
<reference evidence="17" key="2">
    <citation type="journal article" date="2021" name="PeerJ">
        <title>Extensive microbial diversity within the chicken gut microbiome revealed by metagenomics and culture.</title>
        <authorList>
            <person name="Gilroy R."/>
            <person name="Ravi A."/>
            <person name="Getino M."/>
            <person name="Pursley I."/>
            <person name="Horton D.L."/>
            <person name="Alikhan N.F."/>
            <person name="Baker D."/>
            <person name="Gharbi K."/>
            <person name="Hall N."/>
            <person name="Watson M."/>
            <person name="Adriaenssens E.M."/>
            <person name="Foster-Nyarko E."/>
            <person name="Jarju S."/>
            <person name="Secka A."/>
            <person name="Antonio M."/>
            <person name="Oren A."/>
            <person name="Chaudhuri R.R."/>
            <person name="La Ragione R."/>
            <person name="Hildebrand F."/>
            <person name="Pallen M.J."/>
        </authorList>
    </citation>
    <scope>NUCLEOTIDE SEQUENCE</scope>
    <source>
        <strain evidence="17">ChiSjej1B19-7085</strain>
    </source>
</reference>
<dbReference type="Pfam" id="PF00004">
    <property type="entry name" value="AAA"/>
    <property type="match status" value="1"/>
</dbReference>
<feature type="non-terminal residue" evidence="17">
    <location>
        <position position="1"/>
    </location>
</feature>
<feature type="domain" description="AAA ATPase AAA+ lid" evidence="16">
    <location>
        <begin position="75"/>
        <end position="119"/>
    </location>
</feature>
<dbReference type="GO" id="GO:0006508">
    <property type="term" value="P:proteolysis"/>
    <property type="evidence" value="ECO:0007669"/>
    <property type="project" value="UniProtKB-KW"/>
</dbReference>
<organism evidence="17 18">
    <name type="scientific">Candidatus Gallacutalibacter pullicola</name>
    <dbReference type="NCBI Taxonomy" id="2840830"/>
    <lineage>
        <taxon>Bacteria</taxon>
        <taxon>Bacillati</taxon>
        <taxon>Bacillota</taxon>
        <taxon>Clostridia</taxon>
        <taxon>Eubacteriales</taxon>
        <taxon>Candidatus Gallacutalibacter</taxon>
    </lineage>
</organism>
<evidence type="ECO:0000256" key="7">
    <source>
        <dbReference type="ARBA" id="ARBA00022801"/>
    </source>
</evidence>
<proteinExistence type="inferred from homology"/>
<keyword evidence="8" id="KW-0862">Zinc</keyword>
<feature type="region of interest" description="Disordered" evidence="13">
    <location>
        <begin position="327"/>
        <end position="357"/>
    </location>
</feature>
<keyword evidence="12" id="KW-0067">ATP-binding</keyword>
<dbReference type="PANTHER" id="PTHR23076:SF113">
    <property type="entry name" value="ATP-DEPENDENT ZINC METALLOPROTEASE FTSH 1, CHLOROPLASTIC-RELATED"/>
    <property type="match status" value="1"/>
</dbReference>
<evidence type="ECO:0000256" key="6">
    <source>
        <dbReference type="ARBA" id="ARBA00022723"/>
    </source>
</evidence>
<dbReference type="InterPro" id="IPR000642">
    <property type="entry name" value="Peptidase_M41"/>
</dbReference>
<protein>
    <submittedName>
        <fullName evidence="17">AAA family ATPase</fullName>
    </submittedName>
</protein>
<evidence type="ECO:0000256" key="4">
    <source>
        <dbReference type="ARBA" id="ARBA00022670"/>
    </source>
</evidence>
<evidence type="ECO:0000256" key="12">
    <source>
        <dbReference type="RuleBase" id="RU003651"/>
    </source>
</evidence>
<evidence type="ECO:0000259" key="15">
    <source>
        <dbReference type="Pfam" id="PF01434"/>
    </source>
</evidence>
<dbReference type="Pfam" id="PF17862">
    <property type="entry name" value="AAA_lid_3"/>
    <property type="match status" value="1"/>
</dbReference>
<keyword evidence="4" id="KW-0645">Protease</keyword>
<dbReference type="Pfam" id="PF01434">
    <property type="entry name" value="Peptidase_M41"/>
    <property type="match status" value="1"/>
</dbReference>
<dbReference type="FunFam" id="1.20.58.760:FF:000001">
    <property type="entry name" value="ATP-dependent zinc metalloprotease FtsH"/>
    <property type="match status" value="1"/>
</dbReference>
<comment type="subcellular location">
    <subcellularLocation>
        <location evidence="2">Membrane</location>
    </subcellularLocation>
</comment>
<dbReference type="SUPFAM" id="SSF140990">
    <property type="entry name" value="FtsH protease domain-like"/>
    <property type="match status" value="1"/>
</dbReference>
<dbReference type="Proteomes" id="UP000886785">
    <property type="component" value="Unassembled WGS sequence"/>
</dbReference>
<evidence type="ECO:0000256" key="5">
    <source>
        <dbReference type="ARBA" id="ARBA00022692"/>
    </source>
</evidence>
<dbReference type="GO" id="GO:0004176">
    <property type="term" value="F:ATP-dependent peptidase activity"/>
    <property type="evidence" value="ECO:0007669"/>
    <property type="project" value="InterPro"/>
</dbReference>
<evidence type="ECO:0000256" key="3">
    <source>
        <dbReference type="ARBA" id="ARBA00010044"/>
    </source>
</evidence>
<dbReference type="SUPFAM" id="SSF52540">
    <property type="entry name" value="P-loop containing nucleoside triphosphate hydrolases"/>
    <property type="match status" value="1"/>
</dbReference>
<evidence type="ECO:0000256" key="2">
    <source>
        <dbReference type="ARBA" id="ARBA00004370"/>
    </source>
</evidence>
<evidence type="ECO:0000256" key="1">
    <source>
        <dbReference type="ARBA" id="ARBA00001947"/>
    </source>
</evidence>
<evidence type="ECO:0000313" key="18">
    <source>
        <dbReference type="Proteomes" id="UP000886785"/>
    </source>
</evidence>
<comment type="cofactor">
    <cofactor evidence="1">
        <name>Zn(2+)</name>
        <dbReference type="ChEBI" id="CHEBI:29105"/>
    </cofactor>
</comment>
<dbReference type="InterPro" id="IPR041569">
    <property type="entry name" value="AAA_lid_3"/>
</dbReference>
<evidence type="ECO:0000256" key="9">
    <source>
        <dbReference type="ARBA" id="ARBA00022989"/>
    </source>
</evidence>
<keyword evidence="9" id="KW-1133">Transmembrane helix</keyword>
<keyword evidence="6" id="KW-0479">Metal-binding</keyword>
<keyword evidence="12" id="KW-0547">Nucleotide-binding</keyword>
<sequence>DEREQTLNQLLVEMDGFGANEGVIMIAATNRPDILDPALMRPGRFDRQVMVGYPDVKGREEILKVHARGKPIAPDVVLKTIAQSTAGFTGADLENLLNEAALLAARKSLRAITMAEIEEATIKVVVGTEKKSHVMTEKEKTLTAYHEGGHAVATYFCPTQDPVHQISIIPRGMAGGYTMQIPSEDRSYKRKKEMLDDLVVLLGGRVAEALVLDDISTGASNDIERATKTARAMVTKYGMSDILGPITYGADNSEPFLGRDMGHIRDYSESTCAAIDSEIKRIISEAYARTENILKSHLDKLHEVAKYLYLNEKMSGEEFKRIMEEGSTPELTGGDSGAFPDTSFGGTSGNGPVLENG</sequence>
<accession>A0A9D1J1T2</accession>
<dbReference type="FunFam" id="1.10.8.60:FF:000001">
    <property type="entry name" value="ATP-dependent zinc metalloprotease FtsH"/>
    <property type="match status" value="1"/>
</dbReference>
<dbReference type="InterPro" id="IPR037219">
    <property type="entry name" value="Peptidase_M41-like"/>
</dbReference>
<evidence type="ECO:0000313" key="17">
    <source>
        <dbReference type="EMBL" id="HIR57638.1"/>
    </source>
</evidence>
<dbReference type="Gene3D" id="3.40.50.300">
    <property type="entry name" value="P-loop containing nucleotide triphosphate hydrolases"/>
    <property type="match status" value="1"/>
</dbReference>
<dbReference type="Gene3D" id="1.10.8.60">
    <property type="match status" value="1"/>
</dbReference>
<evidence type="ECO:0000256" key="13">
    <source>
        <dbReference type="SAM" id="MobiDB-lite"/>
    </source>
</evidence>
<keyword evidence="10" id="KW-0482">Metalloprotease</keyword>
<evidence type="ECO:0000256" key="8">
    <source>
        <dbReference type="ARBA" id="ARBA00022833"/>
    </source>
</evidence>
<dbReference type="InterPro" id="IPR027417">
    <property type="entry name" value="P-loop_NTPase"/>
</dbReference>
<dbReference type="GO" id="GO:0046872">
    <property type="term" value="F:metal ion binding"/>
    <property type="evidence" value="ECO:0007669"/>
    <property type="project" value="UniProtKB-KW"/>
</dbReference>